<organism evidence="3 4">
    <name type="scientific">Megamonas rupellensis</name>
    <dbReference type="NCBI Taxonomy" id="491921"/>
    <lineage>
        <taxon>Bacteria</taxon>
        <taxon>Bacillati</taxon>
        <taxon>Bacillota</taxon>
        <taxon>Negativicutes</taxon>
        <taxon>Selenomonadales</taxon>
        <taxon>Selenomonadaceae</taxon>
        <taxon>Megamonas</taxon>
    </lineage>
</organism>
<sequence length="323" mass="38889">MKVLLFFITPFFINELFSYNITYNKMLTYLYSFNILENHHPDLLKYVFLLIATFISYSIIKYVLRLILYIKECIYELYLDKKMYRTNKKKGFLFECAVGMMYEKLGYTVIYNGVLKNKADMGIDLICFNKNKHEILFIQCKNYEKATIHSNIVNQFYGSSLSFFLRYMNYKATTIEDKHKSFINAMFNNTIKIKPILVCSKKIASDAYATAKNLGINLLVENSDIQELYQYHRTHKFAKLVKRNNDNIIKDNLYFSYNKDYFRSLSNIDKNLDFIMKVSNKYFIQDYFELENFLNSTFIKYISVSYYKYWIYRWLKINFTIED</sequence>
<dbReference type="SUPFAM" id="SSF52980">
    <property type="entry name" value="Restriction endonuclease-like"/>
    <property type="match status" value="1"/>
</dbReference>
<dbReference type="InterPro" id="IPR011856">
    <property type="entry name" value="tRNA_endonuc-like_dom_sf"/>
</dbReference>
<evidence type="ECO:0000256" key="1">
    <source>
        <dbReference type="SAM" id="Phobius"/>
    </source>
</evidence>
<protein>
    <recommendedName>
        <fullName evidence="2">Mrr-like domain-containing protein</fullName>
    </recommendedName>
</protein>
<dbReference type="GO" id="GO:0003676">
    <property type="term" value="F:nucleic acid binding"/>
    <property type="evidence" value="ECO:0007669"/>
    <property type="project" value="InterPro"/>
</dbReference>
<proteinExistence type="predicted"/>
<evidence type="ECO:0000313" key="4">
    <source>
        <dbReference type="Proteomes" id="UP000286147"/>
    </source>
</evidence>
<feature type="transmembrane region" description="Helical" evidence="1">
    <location>
        <begin position="46"/>
        <end position="64"/>
    </location>
</feature>
<reference evidence="3 4" key="1">
    <citation type="submission" date="2018-08" db="EMBL/GenBank/DDBJ databases">
        <title>A genome reference for cultivated species of the human gut microbiota.</title>
        <authorList>
            <person name="Zou Y."/>
            <person name="Xue W."/>
            <person name="Luo G."/>
        </authorList>
    </citation>
    <scope>NUCLEOTIDE SEQUENCE [LARGE SCALE GENOMIC DNA]</scope>
    <source>
        <strain evidence="3 4">AF27-12</strain>
    </source>
</reference>
<keyword evidence="1" id="KW-0812">Transmembrane</keyword>
<dbReference type="EMBL" id="QRTP01000037">
    <property type="protein sequence ID" value="RGQ78381.1"/>
    <property type="molecule type" value="Genomic_DNA"/>
</dbReference>
<dbReference type="AlphaFoldDB" id="A0A412CCA7"/>
<keyword evidence="1" id="KW-1133">Transmembrane helix</keyword>
<dbReference type="InterPro" id="IPR011335">
    <property type="entry name" value="Restrct_endonuc-II-like"/>
</dbReference>
<evidence type="ECO:0000259" key="2">
    <source>
        <dbReference type="Pfam" id="PF13156"/>
    </source>
</evidence>
<dbReference type="Gene3D" id="3.40.1350.10">
    <property type="match status" value="1"/>
</dbReference>
<comment type="caution">
    <text evidence="3">The sequence shown here is derived from an EMBL/GenBank/DDBJ whole genome shotgun (WGS) entry which is preliminary data.</text>
</comment>
<gene>
    <name evidence="3" type="ORF">DWY77_10775</name>
</gene>
<dbReference type="InterPro" id="IPR039442">
    <property type="entry name" value="Mrr-like_dom"/>
</dbReference>
<name>A0A412CCA7_9FIRM</name>
<accession>A0A412CCA7</accession>
<keyword evidence="1" id="KW-0472">Membrane</keyword>
<dbReference type="Pfam" id="PF13156">
    <property type="entry name" value="Mrr_cat_2"/>
    <property type="match status" value="1"/>
</dbReference>
<feature type="domain" description="Mrr-like" evidence="2">
    <location>
        <begin position="117"/>
        <end position="163"/>
    </location>
</feature>
<evidence type="ECO:0000313" key="3">
    <source>
        <dbReference type="EMBL" id="RGQ78381.1"/>
    </source>
</evidence>
<dbReference type="Proteomes" id="UP000286147">
    <property type="component" value="Unassembled WGS sequence"/>
</dbReference>